<gene>
    <name evidence="1" type="ORF">Tci_625176</name>
</gene>
<reference evidence="1" key="1">
    <citation type="journal article" date="2019" name="Sci. Rep.">
        <title>Draft genome of Tanacetum cinerariifolium, the natural source of mosquito coil.</title>
        <authorList>
            <person name="Yamashiro T."/>
            <person name="Shiraishi A."/>
            <person name="Satake H."/>
            <person name="Nakayama K."/>
        </authorList>
    </citation>
    <scope>NUCLEOTIDE SEQUENCE</scope>
</reference>
<accession>A0A699JRH2</accession>
<sequence length="179" mass="21040">MARQCTQPKRPKNSKWFKEKMLLAQALEVGYSEQLVFVDDLNIDITSDSNVISYEQYMQQNENVVQDTTSSEQQDAVIMCVIEEMSNQAAKCNKVNQENKTINESLIAELERYKEHVINFKEIQKFDLNDRENILILKCEKVTRNCQPRLKKENKEKEDKYIEETVDLEKKKKGLDNII</sequence>
<proteinExistence type="predicted"/>
<name>A0A699JRH2_TANCI</name>
<comment type="caution">
    <text evidence="1">The sequence shown here is derived from an EMBL/GenBank/DDBJ whole genome shotgun (WGS) entry which is preliminary data.</text>
</comment>
<dbReference type="AlphaFoldDB" id="A0A699JRH2"/>
<evidence type="ECO:0008006" key="2">
    <source>
        <dbReference type="Google" id="ProtNLM"/>
    </source>
</evidence>
<dbReference type="EMBL" id="BKCJ010440526">
    <property type="protein sequence ID" value="GFA53204.1"/>
    <property type="molecule type" value="Genomic_DNA"/>
</dbReference>
<protein>
    <recommendedName>
        <fullName evidence="2">Retrovirus-related Pol polyprotein from transposon TNT 1-94</fullName>
    </recommendedName>
</protein>
<organism evidence="1">
    <name type="scientific">Tanacetum cinerariifolium</name>
    <name type="common">Dalmatian daisy</name>
    <name type="synonym">Chrysanthemum cinerariifolium</name>
    <dbReference type="NCBI Taxonomy" id="118510"/>
    <lineage>
        <taxon>Eukaryota</taxon>
        <taxon>Viridiplantae</taxon>
        <taxon>Streptophyta</taxon>
        <taxon>Embryophyta</taxon>
        <taxon>Tracheophyta</taxon>
        <taxon>Spermatophyta</taxon>
        <taxon>Magnoliopsida</taxon>
        <taxon>eudicotyledons</taxon>
        <taxon>Gunneridae</taxon>
        <taxon>Pentapetalae</taxon>
        <taxon>asterids</taxon>
        <taxon>campanulids</taxon>
        <taxon>Asterales</taxon>
        <taxon>Asteraceae</taxon>
        <taxon>Asteroideae</taxon>
        <taxon>Anthemideae</taxon>
        <taxon>Anthemidinae</taxon>
        <taxon>Tanacetum</taxon>
    </lineage>
</organism>
<evidence type="ECO:0000313" key="1">
    <source>
        <dbReference type="EMBL" id="GFA53204.1"/>
    </source>
</evidence>